<sequence length="167" mass="19232">MINIYIDNNIWDFLLKNSLNLRDYFPAKKYRILISKYGRFEITQMPDSPDKVELKNFILSVLANDVEEVHTFGFSNPSHSESEQRSSSFGMGSFTSVSENKERARLKAEYGTTQKRKKSLILYKQEADIELGALSRTNFVLTLDKKDGPLKNASEKVIPPKNSRFQK</sequence>
<dbReference type="KEGG" id="sfr:Sfri_3962"/>
<dbReference type="EMBL" id="CP000447">
    <property type="protein sequence ID" value="ABI73787.1"/>
    <property type="molecule type" value="Genomic_DNA"/>
</dbReference>
<evidence type="ECO:0000313" key="2">
    <source>
        <dbReference type="EMBL" id="ABI73787.1"/>
    </source>
</evidence>
<keyword evidence="3" id="KW-1185">Reference proteome</keyword>
<dbReference type="Proteomes" id="UP000000684">
    <property type="component" value="Chromosome"/>
</dbReference>
<evidence type="ECO:0000313" key="3">
    <source>
        <dbReference type="Proteomes" id="UP000000684"/>
    </source>
</evidence>
<organism evidence="2 3">
    <name type="scientific">Shewanella frigidimarina (strain NCIMB 400)</name>
    <dbReference type="NCBI Taxonomy" id="318167"/>
    <lineage>
        <taxon>Bacteria</taxon>
        <taxon>Pseudomonadati</taxon>
        <taxon>Pseudomonadota</taxon>
        <taxon>Gammaproteobacteria</taxon>
        <taxon>Alteromonadales</taxon>
        <taxon>Shewanellaceae</taxon>
        <taxon>Shewanella</taxon>
    </lineage>
</organism>
<dbReference type="RefSeq" id="WP_011639369.1">
    <property type="nucleotide sequence ID" value="NC_008345.1"/>
</dbReference>
<name>Q07W27_SHEFN</name>
<proteinExistence type="predicted"/>
<gene>
    <name evidence="2" type="ordered locus">Sfri_3962</name>
</gene>
<dbReference type="GeneID" id="41839318"/>
<dbReference type="OrthoDB" id="6402002at2"/>
<protein>
    <submittedName>
        <fullName evidence="2">Uncharacterized protein</fullName>
    </submittedName>
</protein>
<accession>Q07W27</accession>
<dbReference type="HOGENOM" id="CLU_1413330_0_0_6"/>
<reference evidence="2 3" key="1">
    <citation type="submission" date="2006-08" db="EMBL/GenBank/DDBJ databases">
        <title>Complete sequence of Shewanella frigidimarina NCIMB 400.</title>
        <authorList>
            <consortium name="US DOE Joint Genome Institute"/>
            <person name="Copeland A."/>
            <person name="Lucas S."/>
            <person name="Lapidus A."/>
            <person name="Barry K."/>
            <person name="Detter J.C."/>
            <person name="Glavina del Rio T."/>
            <person name="Hammon N."/>
            <person name="Israni S."/>
            <person name="Dalin E."/>
            <person name="Tice H."/>
            <person name="Pitluck S."/>
            <person name="Fredrickson J.K."/>
            <person name="Kolker E."/>
            <person name="McCuel L.A."/>
            <person name="DiChristina T."/>
            <person name="Nealson K.H."/>
            <person name="Newman D."/>
            <person name="Tiedje J.M."/>
            <person name="Zhou J."/>
            <person name="Romine M.F."/>
            <person name="Culley D.E."/>
            <person name="Serres M."/>
            <person name="Chertkov O."/>
            <person name="Brettin T."/>
            <person name="Bruce D."/>
            <person name="Han C."/>
            <person name="Tapia R."/>
            <person name="Gilna P."/>
            <person name="Schmutz J."/>
            <person name="Larimer F."/>
            <person name="Land M."/>
            <person name="Hauser L."/>
            <person name="Kyrpides N."/>
            <person name="Mikhailova N."/>
            <person name="Richardson P."/>
        </authorList>
    </citation>
    <scope>NUCLEOTIDE SEQUENCE [LARGE SCALE GENOMIC DNA]</scope>
    <source>
        <strain evidence="2 3">NCIMB 400</strain>
    </source>
</reference>
<feature type="region of interest" description="Disordered" evidence="1">
    <location>
        <begin position="74"/>
        <end position="94"/>
    </location>
</feature>
<dbReference type="AlphaFoldDB" id="Q07W27"/>
<dbReference type="eggNOG" id="ENOG50337NK">
    <property type="taxonomic scope" value="Bacteria"/>
</dbReference>
<evidence type="ECO:0000256" key="1">
    <source>
        <dbReference type="SAM" id="MobiDB-lite"/>
    </source>
</evidence>
<dbReference type="STRING" id="318167.Sfri_3962"/>